<feature type="region of interest" description="Disordered" evidence="1">
    <location>
        <begin position="24"/>
        <end position="121"/>
    </location>
</feature>
<gene>
    <name evidence="2" type="ORF">CYMTET_30300</name>
</gene>
<name>A0AAE0FJK1_9CHLO</name>
<sequence length="177" mass="20008">MTRWGAEGGKEKAWDDCALEIMSQPPYSEYNTADKKRKWTDLEKSTTEATAKEQERKRAEKEAGEAARQQAHNTSLRRKAKKSRKRGRHSHVGSSSDVGAAERAEADAEIGLTESSYEEGHADPLENLGAFLNSEAKAKHRRIDLEQQRFALEERRFEESKLDAAAKQERRPVALVL</sequence>
<comment type="caution">
    <text evidence="2">The sequence shown here is derived from an EMBL/GenBank/DDBJ whole genome shotgun (WGS) entry which is preliminary data.</text>
</comment>
<proteinExistence type="predicted"/>
<dbReference type="EMBL" id="LGRX02017444">
    <property type="protein sequence ID" value="KAK3260758.1"/>
    <property type="molecule type" value="Genomic_DNA"/>
</dbReference>
<dbReference type="Proteomes" id="UP001190700">
    <property type="component" value="Unassembled WGS sequence"/>
</dbReference>
<evidence type="ECO:0000313" key="2">
    <source>
        <dbReference type="EMBL" id="KAK3260758.1"/>
    </source>
</evidence>
<reference evidence="2 3" key="1">
    <citation type="journal article" date="2015" name="Genome Biol. Evol.">
        <title>Comparative Genomics of a Bacterivorous Green Alga Reveals Evolutionary Causalities and Consequences of Phago-Mixotrophic Mode of Nutrition.</title>
        <authorList>
            <person name="Burns J.A."/>
            <person name="Paasch A."/>
            <person name="Narechania A."/>
            <person name="Kim E."/>
        </authorList>
    </citation>
    <scope>NUCLEOTIDE SEQUENCE [LARGE SCALE GENOMIC DNA]</scope>
    <source>
        <strain evidence="2 3">PLY_AMNH</strain>
    </source>
</reference>
<keyword evidence="3" id="KW-1185">Reference proteome</keyword>
<evidence type="ECO:0000256" key="1">
    <source>
        <dbReference type="SAM" id="MobiDB-lite"/>
    </source>
</evidence>
<feature type="compositionally biased region" description="Basic and acidic residues" evidence="1">
    <location>
        <begin position="39"/>
        <end position="65"/>
    </location>
</feature>
<dbReference type="AlphaFoldDB" id="A0AAE0FJK1"/>
<accession>A0AAE0FJK1</accession>
<evidence type="ECO:0000313" key="3">
    <source>
        <dbReference type="Proteomes" id="UP001190700"/>
    </source>
</evidence>
<protein>
    <submittedName>
        <fullName evidence="2">Uncharacterized protein</fullName>
    </submittedName>
</protein>
<organism evidence="2 3">
    <name type="scientific">Cymbomonas tetramitiformis</name>
    <dbReference type="NCBI Taxonomy" id="36881"/>
    <lineage>
        <taxon>Eukaryota</taxon>
        <taxon>Viridiplantae</taxon>
        <taxon>Chlorophyta</taxon>
        <taxon>Pyramimonadophyceae</taxon>
        <taxon>Pyramimonadales</taxon>
        <taxon>Pyramimonadaceae</taxon>
        <taxon>Cymbomonas</taxon>
    </lineage>
</organism>
<feature type="compositionally biased region" description="Basic residues" evidence="1">
    <location>
        <begin position="75"/>
        <end position="91"/>
    </location>
</feature>